<dbReference type="AlphaFoldDB" id="A0A0V8HI33"/>
<proteinExistence type="predicted"/>
<dbReference type="InterPro" id="IPR021683">
    <property type="entry name" value="DUF3267"/>
</dbReference>
<gene>
    <name evidence="2" type="ORF">GA0061094_1723</name>
</gene>
<evidence type="ECO:0000313" key="2">
    <source>
        <dbReference type="EMBL" id="SCB99501.1"/>
    </source>
</evidence>
<evidence type="ECO:0000313" key="3">
    <source>
        <dbReference type="Proteomes" id="UP000181997"/>
    </source>
</evidence>
<dbReference type="OrthoDB" id="2360495at2"/>
<feature type="transmembrane region" description="Helical" evidence="1">
    <location>
        <begin position="104"/>
        <end position="129"/>
    </location>
</feature>
<reference evidence="3" key="1">
    <citation type="submission" date="2016-08" db="EMBL/GenBank/DDBJ databases">
        <authorList>
            <person name="Varghese N."/>
            <person name="Submissions Spin"/>
        </authorList>
    </citation>
    <scope>NUCLEOTIDE SEQUENCE [LARGE SCALE GENOMIC DNA]</scope>
    <source>
        <strain evidence="3">SGD-1123</strain>
    </source>
</reference>
<feature type="transmembrane region" description="Helical" evidence="1">
    <location>
        <begin position="135"/>
        <end position="153"/>
    </location>
</feature>
<dbReference type="RefSeq" id="WP_032089271.1">
    <property type="nucleotide sequence ID" value="NZ_FMAU01000002.1"/>
</dbReference>
<organism evidence="2 3">
    <name type="scientific">[Bacillus] enclensis</name>
    <dbReference type="NCBI Taxonomy" id="1402860"/>
    <lineage>
        <taxon>Bacteria</taxon>
        <taxon>Bacillati</taxon>
        <taxon>Bacillota</taxon>
        <taxon>Bacilli</taxon>
        <taxon>Bacillales</taxon>
        <taxon>Bacillaceae</taxon>
        <taxon>Rossellomorea</taxon>
    </lineage>
</organism>
<name>A0A0V8HI33_9BACI</name>
<feature type="transmembrane region" description="Helical" evidence="1">
    <location>
        <begin position="53"/>
        <end position="76"/>
    </location>
</feature>
<protein>
    <submittedName>
        <fullName evidence="2">Putative zincin peptidase</fullName>
    </submittedName>
</protein>
<sequence>MHCWKSINLERQFGFYRVFLLSSIIMMMVFSFIYVPITLMYSSSFYDNHLPGFLLGLISIYPLHKLIHLVPIFPYVKLMRWRWDRKLVFLPIVTLRVNRPISKYLYMAALFAPFLVINGLLLYGCIIFPHYSHYFAILLAFHSGICAIDFIYAKQLLDSPRNALIEENEDGYEILIYQ</sequence>
<dbReference type="EMBL" id="FMAU01000002">
    <property type="protein sequence ID" value="SCB99501.1"/>
    <property type="molecule type" value="Genomic_DNA"/>
</dbReference>
<dbReference type="Pfam" id="PF11667">
    <property type="entry name" value="DUF3267"/>
    <property type="match status" value="1"/>
</dbReference>
<evidence type="ECO:0000256" key="1">
    <source>
        <dbReference type="SAM" id="Phobius"/>
    </source>
</evidence>
<keyword evidence="3" id="KW-1185">Reference proteome</keyword>
<keyword evidence="1" id="KW-1133">Transmembrane helix</keyword>
<keyword evidence="1" id="KW-0812">Transmembrane</keyword>
<dbReference type="Proteomes" id="UP000181997">
    <property type="component" value="Unassembled WGS sequence"/>
</dbReference>
<accession>A0A0V8HI33</accession>
<keyword evidence="1" id="KW-0472">Membrane</keyword>
<feature type="transmembrane region" description="Helical" evidence="1">
    <location>
        <begin position="18"/>
        <end position="41"/>
    </location>
</feature>